<feature type="binding site" description="via phosphate group" evidence="6">
    <location>
        <position position="105"/>
    </location>
    <ligand>
        <name>Mg(2+)</name>
        <dbReference type="ChEBI" id="CHEBI:18420"/>
    </ligand>
</feature>
<dbReference type="GO" id="GO:0008966">
    <property type="term" value="F:phosphoglucosamine mutase activity"/>
    <property type="evidence" value="ECO:0007669"/>
    <property type="project" value="UniProtKB-UniRule"/>
</dbReference>
<feature type="active site" description="Phosphoserine intermediate" evidence="6">
    <location>
        <position position="105"/>
    </location>
</feature>
<dbReference type="InterPro" id="IPR036900">
    <property type="entry name" value="A-D-PHexomutase_C_sf"/>
</dbReference>
<dbReference type="OrthoDB" id="9803322at2"/>
<dbReference type="Pfam" id="PF02880">
    <property type="entry name" value="PGM_PMM_III"/>
    <property type="match status" value="1"/>
</dbReference>
<dbReference type="InterPro" id="IPR005844">
    <property type="entry name" value="A-D-PHexomutase_a/b/a-I"/>
</dbReference>
<evidence type="ECO:0000256" key="5">
    <source>
        <dbReference type="ARBA" id="ARBA00023235"/>
    </source>
</evidence>
<sequence>MSKRYFGTDGIRGTVGTAPITPDFMLKLGWACGRVFSDRSPGPGRCTVIIGKDTRVSGYMFESALEAGLVAAGVDVKLLGPMPTPAVALMTRTQQADAGIVISASHNAFEDNGIKFFSAEGAKLPDDVELAIEAMLDRPLETVPPRFIGKAVRVVDAAGRYIEFCKSTVPEGFSLRGLRIAVDCAHGATYAIAPAVFAELGAEVLPMGATPDGFNINEGVGSTDMASLTALVRAQGADLGIAFDGDGDRVLFADERGTVVDGDELLFIIAMHRLALGTADAGVVGTLMSNLGLELALRAAGLDFARTPVGDRYVRERMAAEGWHLGGEGSGHIICSDVTTTGDGIVAALQVLQAVRAADRPLSALAAGMSRLPQCLVNVRREGDGALEGNGRVAAAVASVEAELGDAGRVLLRPSGTEPVVRVMVEGRDAAQVASLCERLAAEVARGLA</sequence>
<comment type="cofactor">
    <cofactor evidence="6">
        <name>Mg(2+)</name>
        <dbReference type="ChEBI" id="CHEBI:18420"/>
    </cofactor>
    <text evidence="6">Binds 1 Mg(2+) ion per subunit.</text>
</comment>
<comment type="caution">
    <text evidence="11">The sequence shown here is derived from an EMBL/GenBank/DDBJ whole genome shotgun (WGS) entry which is preliminary data.</text>
</comment>
<dbReference type="PRINTS" id="PR00509">
    <property type="entry name" value="PGMPMM"/>
</dbReference>
<organism evidence="11 12">
    <name type="scientific">Pseudohaliea rubra DSM 19751</name>
    <dbReference type="NCBI Taxonomy" id="1265313"/>
    <lineage>
        <taxon>Bacteria</taxon>
        <taxon>Pseudomonadati</taxon>
        <taxon>Pseudomonadota</taxon>
        <taxon>Gammaproteobacteria</taxon>
        <taxon>Cellvibrionales</taxon>
        <taxon>Halieaceae</taxon>
        <taxon>Pseudohaliea</taxon>
    </lineage>
</organism>
<dbReference type="eggNOG" id="COG1109">
    <property type="taxonomic scope" value="Bacteria"/>
</dbReference>
<comment type="PTM">
    <text evidence="6">Activated by phosphorylation.</text>
</comment>
<keyword evidence="5 6" id="KW-0413">Isomerase</keyword>
<keyword evidence="4 6" id="KW-0460">Magnesium</keyword>
<dbReference type="HOGENOM" id="CLU_016950_7_0_6"/>
<dbReference type="InterPro" id="IPR005843">
    <property type="entry name" value="A-D-PHexomutase_C"/>
</dbReference>
<feature type="binding site" evidence="6">
    <location>
        <position position="248"/>
    </location>
    <ligand>
        <name>Mg(2+)</name>
        <dbReference type="ChEBI" id="CHEBI:18420"/>
    </ligand>
</feature>
<dbReference type="Gene3D" id="3.40.120.10">
    <property type="entry name" value="Alpha-D-Glucose-1,6-Bisphosphate, subunit A, domain 3"/>
    <property type="match status" value="3"/>
</dbReference>
<dbReference type="SUPFAM" id="SSF53738">
    <property type="entry name" value="Phosphoglucomutase, first 3 domains"/>
    <property type="match status" value="3"/>
</dbReference>
<keyword evidence="2 6" id="KW-0597">Phosphoprotein</keyword>
<keyword evidence="12" id="KW-1185">Reference proteome</keyword>
<comment type="function">
    <text evidence="6">Catalyzes the conversion of glucosamine-6-phosphate to glucosamine-1-phosphate.</text>
</comment>
<dbReference type="FunFam" id="3.30.310.50:FF:000001">
    <property type="entry name" value="Phosphoglucosamine mutase"/>
    <property type="match status" value="1"/>
</dbReference>
<evidence type="ECO:0000313" key="12">
    <source>
        <dbReference type="Proteomes" id="UP000029640"/>
    </source>
</evidence>
<dbReference type="STRING" id="1265313.HRUBRA_02668"/>
<comment type="catalytic activity">
    <reaction evidence="6">
        <text>alpha-D-glucosamine 1-phosphate = D-glucosamine 6-phosphate</text>
        <dbReference type="Rhea" id="RHEA:23424"/>
        <dbReference type="ChEBI" id="CHEBI:58516"/>
        <dbReference type="ChEBI" id="CHEBI:58725"/>
        <dbReference type="EC" id="5.4.2.10"/>
    </reaction>
</comment>
<dbReference type="PANTHER" id="PTHR42946:SF1">
    <property type="entry name" value="PHOSPHOGLUCOMUTASE (ALPHA-D-GLUCOSE-1,6-BISPHOSPHATE-DEPENDENT)"/>
    <property type="match status" value="1"/>
</dbReference>
<feature type="domain" description="Alpha-D-phosphohexomutase alpha/beta/alpha" evidence="10">
    <location>
        <begin position="261"/>
        <end position="368"/>
    </location>
</feature>
<feature type="domain" description="Alpha-D-phosphohexomutase alpha/beta/alpha" evidence="9">
    <location>
        <begin position="160"/>
        <end position="257"/>
    </location>
</feature>
<dbReference type="NCBIfam" id="NF008139">
    <property type="entry name" value="PRK10887.1"/>
    <property type="match status" value="1"/>
</dbReference>
<dbReference type="GO" id="GO:0004615">
    <property type="term" value="F:phosphomannomutase activity"/>
    <property type="evidence" value="ECO:0007669"/>
    <property type="project" value="TreeGrafter"/>
</dbReference>
<feature type="domain" description="Alpha-D-phosphohexomutase C-terminal" evidence="7">
    <location>
        <begin position="376"/>
        <end position="442"/>
    </location>
</feature>
<evidence type="ECO:0000256" key="2">
    <source>
        <dbReference type="ARBA" id="ARBA00022553"/>
    </source>
</evidence>
<dbReference type="CDD" id="cd05802">
    <property type="entry name" value="GlmM"/>
    <property type="match status" value="1"/>
</dbReference>
<dbReference type="InterPro" id="IPR005841">
    <property type="entry name" value="Alpha-D-phosphohexomutase_SF"/>
</dbReference>
<evidence type="ECO:0000313" key="11">
    <source>
        <dbReference type="EMBL" id="KGE02690.1"/>
    </source>
</evidence>
<dbReference type="GO" id="GO:0005975">
    <property type="term" value="P:carbohydrate metabolic process"/>
    <property type="evidence" value="ECO:0007669"/>
    <property type="project" value="InterPro"/>
</dbReference>
<reference evidence="11 12" key="1">
    <citation type="journal article" date="2014" name="Genome Announc.">
        <title>Genome Sequence of Gammaproteobacterial Pseudohaliea rubra Type Strain DSM 19751, Isolated from Coastal Seawater of the Mediterranean Sea.</title>
        <authorList>
            <person name="Spring S."/>
            <person name="Fiebig A."/>
            <person name="Riedel T."/>
            <person name="Goker M."/>
            <person name="Klenk H.P."/>
        </authorList>
    </citation>
    <scope>NUCLEOTIDE SEQUENCE [LARGE SCALE GENOMIC DNA]</scope>
    <source>
        <strain evidence="11 12">DSM 19751</strain>
    </source>
</reference>
<dbReference type="Pfam" id="PF00408">
    <property type="entry name" value="PGM_PMM_IV"/>
    <property type="match status" value="1"/>
</dbReference>
<dbReference type="AlphaFoldDB" id="A0A095VMU8"/>
<feature type="modified residue" description="Phosphoserine" evidence="6">
    <location>
        <position position="105"/>
    </location>
</feature>
<feature type="domain" description="Alpha-D-phosphohexomutase alpha/beta/alpha" evidence="8">
    <location>
        <begin position="4"/>
        <end position="138"/>
    </location>
</feature>
<dbReference type="EC" id="5.4.2.10" evidence="6"/>
<evidence type="ECO:0000256" key="3">
    <source>
        <dbReference type="ARBA" id="ARBA00022723"/>
    </source>
</evidence>
<dbReference type="PATRIC" id="fig|1265313.6.peg.2627"/>
<evidence type="ECO:0000256" key="1">
    <source>
        <dbReference type="ARBA" id="ARBA00010231"/>
    </source>
</evidence>
<proteinExistence type="inferred from homology"/>
<dbReference type="InterPro" id="IPR006352">
    <property type="entry name" value="GlmM_bact"/>
</dbReference>
<evidence type="ECO:0000259" key="7">
    <source>
        <dbReference type="Pfam" id="PF00408"/>
    </source>
</evidence>
<dbReference type="FunFam" id="3.40.120.10:FF:000001">
    <property type="entry name" value="Phosphoglucosamine mutase"/>
    <property type="match status" value="1"/>
</dbReference>
<evidence type="ECO:0000259" key="8">
    <source>
        <dbReference type="Pfam" id="PF02878"/>
    </source>
</evidence>
<comment type="similarity">
    <text evidence="1 6">Belongs to the phosphohexose mutase family.</text>
</comment>
<dbReference type="GO" id="GO:0000287">
    <property type="term" value="F:magnesium ion binding"/>
    <property type="evidence" value="ECO:0007669"/>
    <property type="project" value="UniProtKB-UniRule"/>
</dbReference>
<dbReference type="Pfam" id="PF02879">
    <property type="entry name" value="PGM_PMM_II"/>
    <property type="match status" value="1"/>
</dbReference>
<dbReference type="Pfam" id="PF02878">
    <property type="entry name" value="PGM_PMM_I"/>
    <property type="match status" value="1"/>
</dbReference>
<dbReference type="HAMAP" id="MF_01554_B">
    <property type="entry name" value="GlmM_B"/>
    <property type="match status" value="1"/>
</dbReference>
<dbReference type="InterPro" id="IPR050060">
    <property type="entry name" value="Phosphoglucosamine_mutase"/>
</dbReference>
<dbReference type="NCBIfam" id="TIGR01455">
    <property type="entry name" value="glmM"/>
    <property type="match status" value="1"/>
</dbReference>
<dbReference type="InterPro" id="IPR005846">
    <property type="entry name" value="A-D-PHexomutase_a/b/a-III"/>
</dbReference>
<feature type="binding site" evidence="6">
    <location>
        <position position="246"/>
    </location>
    <ligand>
        <name>Mg(2+)</name>
        <dbReference type="ChEBI" id="CHEBI:18420"/>
    </ligand>
</feature>
<dbReference type="Gene3D" id="3.30.310.50">
    <property type="entry name" value="Alpha-D-phosphohexomutase, C-terminal domain"/>
    <property type="match status" value="1"/>
</dbReference>
<dbReference type="GO" id="GO:0005829">
    <property type="term" value="C:cytosol"/>
    <property type="evidence" value="ECO:0007669"/>
    <property type="project" value="TreeGrafter"/>
</dbReference>
<evidence type="ECO:0000259" key="9">
    <source>
        <dbReference type="Pfam" id="PF02879"/>
    </source>
</evidence>
<protein>
    <recommendedName>
        <fullName evidence="6">Phosphoglucosamine mutase</fullName>
        <ecNumber evidence="6">5.4.2.10</ecNumber>
    </recommendedName>
</protein>
<feature type="binding site" evidence="6">
    <location>
        <position position="244"/>
    </location>
    <ligand>
        <name>Mg(2+)</name>
        <dbReference type="ChEBI" id="CHEBI:18420"/>
    </ligand>
</feature>
<evidence type="ECO:0000259" key="10">
    <source>
        <dbReference type="Pfam" id="PF02880"/>
    </source>
</evidence>
<dbReference type="RefSeq" id="WP_035514077.1">
    <property type="nucleotide sequence ID" value="NZ_KN234747.1"/>
</dbReference>
<dbReference type="InterPro" id="IPR016055">
    <property type="entry name" value="A-D-PHexomutase_a/b/a-I/II/III"/>
</dbReference>
<name>A0A095VMU8_9GAMM</name>
<evidence type="ECO:0000256" key="4">
    <source>
        <dbReference type="ARBA" id="ARBA00022842"/>
    </source>
</evidence>
<dbReference type="InterPro" id="IPR005845">
    <property type="entry name" value="A-D-PHexomutase_a/b/a-II"/>
</dbReference>
<dbReference type="SUPFAM" id="SSF55957">
    <property type="entry name" value="Phosphoglucomutase, C-terminal domain"/>
    <property type="match status" value="1"/>
</dbReference>
<keyword evidence="3 6" id="KW-0479">Metal-binding</keyword>
<dbReference type="PANTHER" id="PTHR42946">
    <property type="entry name" value="PHOSPHOHEXOSE MUTASE"/>
    <property type="match status" value="1"/>
</dbReference>
<dbReference type="EMBL" id="AUVB01000085">
    <property type="protein sequence ID" value="KGE02690.1"/>
    <property type="molecule type" value="Genomic_DNA"/>
</dbReference>
<dbReference type="Proteomes" id="UP000029640">
    <property type="component" value="Unassembled WGS sequence"/>
</dbReference>
<accession>A0A095VMU8</accession>
<dbReference type="FunFam" id="3.40.120.10:FF:000003">
    <property type="entry name" value="Phosphoglucosamine mutase"/>
    <property type="match status" value="1"/>
</dbReference>
<dbReference type="GO" id="GO:0006048">
    <property type="term" value="P:UDP-N-acetylglucosamine biosynthetic process"/>
    <property type="evidence" value="ECO:0007669"/>
    <property type="project" value="TreeGrafter"/>
</dbReference>
<gene>
    <name evidence="6" type="primary">glmM</name>
    <name evidence="11" type="ORF">HRUBRA_02668</name>
</gene>
<dbReference type="GO" id="GO:0009252">
    <property type="term" value="P:peptidoglycan biosynthetic process"/>
    <property type="evidence" value="ECO:0007669"/>
    <property type="project" value="TreeGrafter"/>
</dbReference>
<evidence type="ECO:0000256" key="6">
    <source>
        <dbReference type="HAMAP-Rule" id="MF_01554"/>
    </source>
</evidence>